<evidence type="ECO:0000313" key="1">
    <source>
        <dbReference type="EMBL" id="PHV71712.1"/>
    </source>
</evidence>
<dbReference type="Proteomes" id="UP000224460">
    <property type="component" value="Unassembled WGS sequence"/>
</dbReference>
<accession>A0AC61DFJ2</accession>
<sequence length="356" mass="41867">METSKRNYFIDNLKVFLIFFVVFGHIIEYYIDEYSFLKVVYLFIYFFHMPLFVFISGYLSKNIDKGRKTAIKNLLIPYVIFNVIWYVLVFIATGKFMLLIIYPGWTLWYLISLFFWRMSLKYLVKIPHIVPISIVCGLLIGLMPRGGVILSLSRTITFMPFFLIGYYTKEEMLLKVSKIEKTLAICGILLGIRVASFVVKTGLINYEFFYNSHSYLESGLSMQEGFLSRGALYVGATLLSICVLSLIPRRRTFFTRIGEQTMNIYIFHPYLTIAVYGMIYCVQYLTHNVWISISFMCISPIIIVYLLSRRPTQKIYKSLFHPVNSVVYSPKIWEPCRRGYQHMRPRLVKIGRKIRR</sequence>
<evidence type="ECO:0000313" key="2">
    <source>
        <dbReference type="Proteomes" id="UP000224460"/>
    </source>
</evidence>
<name>A0AC61DFJ2_9FIRM</name>
<comment type="caution">
    <text evidence="1">The sequence shown here is derived from an EMBL/GenBank/DDBJ whole genome shotgun (WGS) entry which is preliminary data.</text>
</comment>
<gene>
    <name evidence="1" type="ORF">CS063_03895</name>
</gene>
<keyword evidence="2" id="KW-1185">Reference proteome</keyword>
<organism evidence="1 2">
    <name type="scientific">Sporanaerobium hydrogeniformans</name>
    <dbReference type="NCBI Taxonomy" id="3072179"/>
    <lineage>
        <taxon>Bacteria</taxon>
        <taxon>Bacillati</taxon>
        <taxon>Bacillota</taxon>
        <taxon>Clostridia</taxon>
        <taxon>Lachnospirales</taxon>
        <taxon>Lachnospiraceae</taxon>
        <taxon>Sporanaerobium</taxon>
    </lineage>
</organism>
<protein>
    <submittedName>
        <fullName evidence="1">Uncharacterized protein</fullName>
    </submittedName>
</protein>
<reference evidence="1" key="1">
    <citation type="submission" date="2017-10" db="EMBL/GenBank/DDBJ databases">
        <title>Genome sequence of cellulolytic Lachnospiraceae bacterium XHS1971 isolated from hotspring sediment.</title>
        <authorList>
            <person name="Vasudevan G."/>
            <person name="Joshi A.J."/>
            <person name="Hivarkar S."/>
            <person name="Lanjekar V.B."/>
            <person name="Dhakephalkar P.K."/>
            <person name="Dagar S."/>
        </authorList>
    </citation>
    <scope>NUCLEOTIDE SEQUENCE</scope>
    <source>
        <strain evidence="1">XHS1971</strain>
    </source>
</reference>
<proteinExistence type="predicted"/>
<dbReference type="EMBL" id="PEDL01000002">
    <property type="protein sequence ID" value="PHV71712.1"/>
    <property type="molecule type" value="Genomic_DNA"/>
</dbReference>